<reference evidence="1 2" key="1">
    <citation type="submission" date="2009-02" db="EMBL/GenBank/DDBJ databases">
        <title>The Genome Sequence of Oxalobacter formigenes OXCC13.</title>
        <authorList>
            <consortium name="The Broad Institute Genome Sequencing Platform"/>
            <person name="Ward D."/>
            <person name="Young S.K."/>
            <person name="Kodira C.D."/>
            <person name="Zeng Q."/>
            <person name="Koehrsen M."/>
            <person name="Alvarado L."/>
            <person name="Berlin A."/>
            <person name="Borenstein D."/>
            <person name="Chen Z."/>
            <person name="Engels R."/>
            <person name="Freedman E."/>
            <person name="Gellesch M."/>
            <person name="Goldberg J."/>
            <person name="Griggs A."/>
            <person name="Gujja S."/>
            <person name="Heiman D."/>
            <person name="Hepburn T."/>
            <person name="Howarth C."/>
            <person name="Jen D."/>
            <person name="Larson L."/>
            <person name="Lewis B."/>
            <person name="Mehta T."/>
            <person name="Park D."/>
            <person name="Pearson M."/>
            <person name="Roberts A."/>
            <person name="Saif S."/>
            <person name="Shea T."/>
            <person name="Shenoy N."/>
            <person name="Sisk P."/>
            <person name="Stolte C."/>
            <person name="Sykes S."/>
            <person name="Walk T."/>
            <person name="White J."/>
            <person name="Yandava C."/>
            <person name="Allison M.J."/>
            <person name="Lander E."/>
            <person name="Nusbaum C."/>
            <person name="Galagan J."/>
            <person name="Birren B."/>
        </authorList>
    </citation>
    <scope>NUCLEOTIDE SEQUENCE [LARGE SCALE GENOMIC DNA]</scope>
    <source>
        <strain evidence="1 2">OXCC13</strain>
    </source>
</reference>
<dbReference type="Pfam" id="PF08238">
    <property type="entry name" value="Sel1"/>
    <property type="match status" value="6"/>
</dbReference>
<dbReference type="STRING" id="847.BRW83_0161"/>
<dbReference type="Proteomes" id="UP000005089">
    <property type="component" value="Unassembled WGS sequence"/>
</dbReference>
<dbReference type="eggNOG" id="COG0790">
    <property type="taxonomic scope" value="Bacteria"/>
</dbReference>
<evidence type="ECO:0000313" key="1">
    <source>
        <dbReference type="EMBL" id="EEO30892.1"/>
    </source>
</evidence>
<dbReference type="InterPro" id="IPR050767">
    <property type="entry name" value="Sel1_AlgK"/>
</dbReference>
<evidence type="ECO:0000313" key="2">
    <source>
        <dbReference type="Proteomes" id="UP000005089"/>
    </source>
</evidence>
<keyword evidence="2" id="KW-1185">Reference proteome</keyword>
<organism evidence="1 2">
    <name type="scientific">Oxalobacter formigenes OXCC13</name>
    <dbReference type="NCBI Taxonomy" id="556269"/>
    <lineage>
        <taxon>Bacteria</taxon>
        <taxon>Pseudomonadati</taxon>
        <taxon>Pseudomonadota</taxon>
        <taxon>Betaproteobacteria</taxon>
        <taxon>Burkholderiales</taxon>
        <taxon>Oxalobacteraceae</taxon>
        <taxon>Oxalobacter</taxon>
    </lineage>
</organism>
<dbReference type="AlphaFoldDB" id="C3XCG6"/>
<name>C3XCG6_OXAFO</name>
<dbReference type="EMBL" id="GG658170">
    <property type="protein sequence ID" value="EEO30892.1"/>
    <property type="molecule type" value="Genomic_DNA"/>
</dbReference>
<dbReference type="RefSeq" id="WP_005882443.1">
    <property type="nucleotide sequence ID" value="NZ_CP019430.1"/>
</dbReference>
<dbReference type="Gene3D" id="1.25.40.10">
    <property type="entry name" value="Tetratricopeptide repeat domain"/>
    <property type="match status" value="1"/>
</dbReference>
<dbReference type="SMART" id="SM00671">
    <property type="entry name" value="SEL1"/>
    <property type="match status" value="6"/>
</dbReference>
<sequence>MVTPESDNEIDDIIWSEIESSDSHGDFVCYAVHAPYKAKYLENAKARIESGKYLDNLAPVRYLKAVERIEKLAGTGDPAATFHMGKIYAIGIAVPQNVPKAVEWYEKAIALGEPRAYANLGWFYQSGYGVPTDKSKAFELLSFGAENGVLSAKAAIGMMLLNGEGCTLNPELGFQKLEESFNSGYLNAGNHISDVYFEGKLVPGDIELAHEWLQKVADSGDERSMAILGHYLVTGSHGKTDTAKGLDLLEQATRLQYLPAYLWLGTLYKKGLGVELDAEKAIEWFKKGIKAGCRDCQIALTMMSMPETDNPKSYH</sequence>
<gene>
    <name evidence="1" type="ORF">OFBG_01920</name>
</gene>
<dbReference type="HOGENOM" id="CLU_000288_36_2_4"/>
<dbReference type="InterPro" id="IPR006597">
    <property type="entry name" value="Sel1-like"/>
</dbReference>
<dbReference type="InterPro" id="IPR011990">
    <property type="entry name" value="TPR-like_helical_dom_sf"/>
</dbReference>
<dbReference type="PANTHER" id="PTHR11102">
    <property type="entry name" value="SEL-1-LIKE PROTEIN"/>
    <property type="match status" value="1"/>
</dbReference>
<dbReference type="GeneID" id="77134071"/>
<proteinExistence type="predicted"/>
<dbReference type="SUPFAM" id="SSF81901">
    <property type="entry name" value="HCP-like"/>
    <property type="match status" value="2"/>
</dbReference>
<dbReference type="PANTHER" id="PTHR11102:SF160">
    <property type="entry name" value="ERAD-ASSOCIATED E3 UBIQUITIN-PROTEIN LIGASE COMPONENT HRD3"/>
    <property type="match status" value="1"/>
</dbReference>
<protein>
    <submittedName>
        <fullName evidence="1">Sel1 repeat protein</fullName>
    </submittedName>
</protein>
<dbReference type="OrthoDB" id="8776206at2"/>
<accession>C3XCG6</accession>